<accession>A0A1R3IZS3</accession>
<feature type="chain" id="PRO_5012051431" evidence="2">
    <location>
        <begin position="24"/>
        <end position="371"/>
    </location>
</feature>
<keyword evidence="1" id="KW-0812">Transmembrane</keyword>
<evidence type="ECO:0000313" key="4">
    <source>
        <dbReference type="Proteomes" id="UP000187203"/>
    </source>
</evidence>
<dbReference type="GO" id="GO:0005783">
    <property type="term" value="C:endoplasmic reticulum"/>
    <property type="evidence" value="ECO:0007669"/>
    <property type="project" value="TreeGrafter"/>
</dbReference>
<dbReference type="InterPro" id="IPR011042">
    <property type="entry name" value="6-blade_b-propeller_TolB-like"/>
</dbReference>
<dbReference type="EMBL" id="AWUE01017169">
    <property type="protein sequence ID" value="OMO88082.1"/>
    <property type="molecule type" value="Genomic_DNA"/>
</dbReference>
<dbReference type="AlphaFoldDB" id="A0A1R3IZS3"/>
<feature type="transmembrane region" description="Helical" evidence="1">
    <location>
        <begin position="339"/>
        <end position="357"/>
    </location>
</feature>
<organism evidence="3 4">
    <name type="scientific">Corchorus olitorius</name>
    <dbReference type="NCBI Taxonomy" id="93759"/>
    <lineage>
        <taxon>Eukaryota</taxon>
        <taxon>Viridiplantae</taxon>
        <taxon>Streptophyta</taxon>
        <taxon>Embryophyta</taxon>
        <taxon>Tracheophyta</taxon>
        <taxon>Spermatophyta</taxon>
        <taxon>Magnoliopsida</taxon>
        <taxon>eudicotyledons</taxon>
        <taxon>Gunneridae</taxon>
        <taxon>Pentapetalae</taxon>
        <taxon>rosids</taxon>
        <taxon>malvids</taxon>
        <taxon>Malvales</taxon>
        <taxon>Malvaceae</taxon>
        <taxon>Grewioideae</taxon>
        <taxon>Apeibeae</taxon>
        <taxon>Corchorus</taxon>
    </lineage>
</organism>
<dbReference type="Gene3D" id="2.120.10.30">
    <property type="entry name" value="TolB, C-terminal domain"/>
    <property type="match status" value="1"/>
</dbReference>
<keyword evidence="4" id="KW-1185">Reference proteome</keyword>
<feature type="signal peptide" evidence="2">
    <location>
        <begin position="1"/>
        <end position="23"/>
    </location>
</feature>
<evidence type="ECO:0000256" key="2">
    <source>
        <dbReference type="SAM" id="SignalP"/>
    </source>
</evidence>
<dbReference type="OrthoDB" id="1885092at2759"/>
<proteinExistence type="predicted"/>
<dbReference type="InterPro" id="IPR053224">
    <property type="entry name" value="Sensory_adhesion_molecule"/>
</dbReference>
<dbReference type="PANTHER" id="PTHR31460">
    <property type="match status" value="1"/>
</dbReference>
<dbReference type="FunFam" id="2.120.10.30:FF:000089">
    <property type="entry name" value="Calcium-dependent phosphotriesterase superfamily protein"/>
    <property type="match status" value="1"/>
</dbReference>
<dbReference type="Proteomes" id="UP000187203">
    <property type="component" value="Unassembled WGS sequence"/>
</dbReference>
<reference evidence="4" key="1">
    <citation type="submission" date="2013-09" db="EMBL/GenBank/DDBJ databases">
        <title>Corchorus olitorius genome sequencing.</title>
        <authorList>
            <person name="Alam M."/>
            <person name="Haque M.S."/>
            <person name="Islam M.S."/>
            <person name="Emdad E.M."/>
            <person name="Islam M.M."/>
            <person name="Ahmed B."/>
            <person name="Halim A."/>
            <person name="Hossen Q.M.M."/>
            <person name="Hossain M.Z."/>
            <person name="Ahmed R."/>
            <person name="Khan M.M."/>
            <person name="Islam R."/>
            <person name="Rashid M.M."/>
            <person name="Khan S.A."/>
            <person name="Rahman M.S."/>
            <person name="Alam M."/>
            <person name="Yahiya A.S."/>
            <person name="Khan M.S."/>
            <person name="Azam M.S."/>
            <person name="Haque T."/>
            <person name="Lashkar M.Z.H."/>
            <person name="Akhand A.I."/>
            <person name="Morshed G."/>
            <person name="Roy S."/>
            <person name="Uddin K.S."/>
            <person name="Rabeya T."/>
            <person name="Hossain A.S."/>
            <person name="Chowdhury A."/>
            <person name="Snigdha A.R."/>
            <person name="Mortoza M.S."/>
            <person name="Matin S.A."/>
            <person name="Hoque S.M.E."/>
            <person name="Islam M.K."/>
            <person name="Roy D.K."/>
            <person name="Haider R."/>
            <person name="Moosa M.M."/>
            <person name="Elias S.M."/>
            <person name="Hasan A.M."/>
            <person name="Jahan S."/>
            <person name="Shafiuddin M."/>
            <person name="Mahmood N."/>
            <person name="Shommy N.S."/>
        </authorList>
    </citation>
    <scope>NUCLEOTIDE SEQUENCE [LARGE SCALE GENOMIC DNA]</scope>
    <source>
        <strain evidence="4">cv. O-4</strain>
    </source>
</reference>
<dbReference type="SUPFAM" id="SSF101898">
    <property type="entry name" value="NHL repeat"/>
    <property type="match status" value="1"/>
</dbReference>
<keyword evidence="1" id="KW-1133">Transmembrane helix</keyword>
<sequence>MSPIKTSFVFLITIVFIAPAAFARSPHIINFRWRNLYPEGMAWDPSAQHFIVGSMNQRSIHSVSDAGVIETIVSDPTLPENVTVLGLAVDSTKRRLLACLHSVAPLPPFNALVAYDLRTRRRLFLSHLPSDPDFPISSTGRGRDVANDVAVDFKGNAYVTNSVGNFIWKVNEDGEASIFSRSPAFTRYPSVMDPNDPFNDCGLNGIAYVSKGYLLVVQSNTGKMFKVDEEDGTARTVLLNKDLVMPDGIAIRRDGVVLVVSSKYLWFLKSSDSWGEGVVYDKTALDEESFATSVVVGEEDRAYVLYGYVIEGIMGKGEMREKFEIVEVRSEKESGDEHVWVYVMIGLGLAYFMFWRFQMGQLVKNMDKKIN</sequence>
<keyword evidence="1" id="KW-0472">Membrane</keyword>
<keyword evidence="2" id="KW-0732">Signal</keyword>
<gene>
    <name evidence="3" type="ORF">COLO4_20478</name>
</gene>
<comment type="caution">
    <text evidence="3">The sequence shown here is derived from an EMBL/GenBank/DDBJ whole genome shotgun (WGS) entry which is preliminary data.</text>
</comment>
<evidence type="ECO:0000313" key="3">
    <source>
        <dbReference type="EMBL" id="OMO88082.1"/>
    </source>
</evidence>
<name>A0A1R3IZS3_9ROSI</name>
<dbReference type="PANTHER" id="PTHR31460:SF3">
    <property type="entry name" value="MESOCENTIN"/>
    <property type="match status" value="1"/>
</dbReference>
<protein>
    <submittedName>
        <fullName evidence="3">Six-bladed beta-propeller, TolB-like protein</fullName>
    </submittedName>
</protein>
<evidence type="ECO:0000256" key="1">
    <source>
        <dbReference type="SAM" id="Phobius"/>
    </source>
</evidence>